<keyword evidence="5" id="KW-0378">Hydrolase</keyword>
<comment type="catalytic activity">
    <reaction evidence="1">
        <text>Hydrolysis of alpha-(2-&gt;3)-, alpha-(2-&gt;6)-, alpha-(2-&gt;8)- glycosidic linkages of terminal sialic acid residues in oligosaccharides, glycoproteins, glycolipids, colominic acid and synthetic substrates.</text>
        <dbReference type="EC" id="3.2.1.18"/>
    </reaction>
</comment>
<dbReference type="InterPro" id="IPR011040">
    <property type="entry name" value="Sialidase"/>
</dbReference>
<reference evidence="5 6" key="1">
    <citation type="submission" date="2021-03" db="EMBL/GenBank/DDBJ databases">
        <title>Sequencing the genomes of 1000 actinobacteria strains.</title>
        <authorList>
            <person name="Klenk H.-P."/>
        </authorList>
    </citation>
    <scope>NUCLEOTIDE SEQUENCE [LARGE SCALE GENOMIC DNA]</scope>
    <source>
        <strain evidence="5 6">DSM 14564</strain>
    </source>
</reference>
<dbReference type="EMBL" id="JAGIOC010000001">
    <property type="protein sequence ID" value="MBP2410576.1"/>
    <property type="molecule type" value="Genomic_DNA"/>
</dbReference>
<dbReference type="Proteomes" id="UP000698222">
    <property type="component" value="Unassembled WGS sequence"/>
</dbReference>
<dbReference type="SUPFAM" id="SSF50939">
    <property type="entry name" value="Sialidases"/>
    <property type="match status" value="1"/>
</dbReference>
<evidence type="ECO:0000256" key="1">
    <source>
        <dbReference type="ARBA" id="ARBA00000427"/>
    </source>
</evidence>
<dbReference type="GO" id="GO:0004308">
    <property type="term" value="F:exo-alpha-sialidase activity"/>
    <property type="evidence" value="ECO:0007669"/>
    <property type="project" value="UniProtKB-EC"/>
</dbReference>
<dbReference type="PANTHER" id="PTHR10628">
    <property type="entry name" value="SIALIDASE"/>
    <property type="match status" value="1"/>
</dbReference>
<name>A0ABS4YP57_9MICO</name>
<feature type="domain" description="Sialidase" evidence="4">
    <location>
        <begin position="62"/>
        <end position="350"/>
    </location>
</feature>
<dbReference type="InterPro" id="IPR026856">
    <property type="entry name" value="Sialidase_fam"/>
</dbReference>
<dbReference type="Gene3D" id="2.120.10.10">
    <property type="match status" value="1"/>
</dbReference>
<comment type="caution">
    <text evidence="5">The sequence shown here is derived from an EMBL/GenBank/DDBJ whole genome shotgun (WGS) entry which is preliminary data.</text>
</comment>
<evidence type="ECO:0000256" key="2">
    <source>
        <dbReference type="ARBA" id="ARBA00009348"/>
    </source>
</evidence>
<sequence length="387" mass="42446">MISLGHSPAPVPDAPLPHTVLARAGEGPWPRYRIVGLVHLGDGQVLAAFDGRDTGQDVPDPTGLVQRRSLDGGRTWGSFETLRAADREGRHWYCDPSFVRDRETGALHVFHTHAKDRGVWDAAAGTDDADRDVLGSAVATSVDQGRTWSYRSVTAVAAPPELMRTAFPTSGAGLQLRRGPHAGRLLQPYCGWFWADGTREVVRSYVLFSDDHGQTWQRGEAVGEDMDETTIVELSDGQVLLNSRDHARGGHRRVAVSGDGGATWEDRGIDEQFVDPGNNAQLARRFPDADPADPRSRMLLFSSSWDRFARIRGTLSRSADDGASWTEALVFEPGPLDYSVVQPLDDGAIGVLWEVESREIRFVRVEAEQLEAEQLEAASSEAQPLEM</sequence>
<evidence type="ECO:0000313" key="6">
    <source>
        <dbReference type="Proteomes" id="UP000698222"/>
    </source>
</evidence>
<evidence type="ECO:0000256" key="3">
    <source>
        <dbReference type="ARBA" id="ARBA00012733"/>
    </source>
</evidence>
<dbReference type="Pfam" id="PF13088">
    <property type="entry name" value="BNR_2"/>
    <property type="match status" value="1"/>
</dbReference>
<dbReference type="CDD" id="cd15482">
    <property type="entry name" value="Sialidase_non-viral"/>
    <property type="match status" value="1"/>
</dbReference>
<keyword evidence="6" id="KW-1185">Reference proteome</keyword>
<evidence type="ECO:0000313" key="5">
    <source>
        <dbReference type="EMBL" id="MBP2410576.1"/>
    </source>
</evidence>
<protein>
    <recommendedName>
        <fullName evidence="3">exo-alpha-sialidase</fullName>
        <ecNumber evidence="3">3.2.1.18</ecNumber>
    </recommendedName>
</protein>
<comment type="similarity">
    <text evidence="2">Belongs to the glycosyl hydrolase 33 family.</text>
</comment>
<dbReference type="EC" id="3.2.1.18" evidence="3"/>
<proteinExistence type="inferred from homology"/>
<dbReference type="PANTHER" id="PTHR10628:SF30">
    <property type="entry name" value="EXO-ALPHA-SIALIDASE"/>
    <property type="match status" value="1"/>
</dbReference>
<gene>
    <name evidence="5" type="ORF">JOF44_003479</name>
</gene>
<organism evidence="5 6">
    <name type="scientific">Brachybacterium fresconis</name>
    <dbReference type="NCBI Taxonomy" id="173363"/>
    <lineage>
        <taxon>Bacteria</taxon>
        <taxon>Bacillati</taxon>
        <taxon>Actinomycetota</taxon>
        <taxon>Actinomycetes</taxon>
        <taxon>Micrococcales</taxon>
        <taxon>Dermabacteraceae</taxon>
        <taxon>Brachybacterium</taxon>
    </lineage>
</organism>
<dbReference type="RefSeq" id="WP_209894492.1">
    <property type="nucleotide sequence ID" value="NZ_BAAAJV010000008.1"/>
</dbReference>
<accession>A0ABS4YP57</accession>
<dbReference type="InterPro" id="IPR036278">
    <property type="entry name" value="Sialidase_sf"/>
</dbReference>
<evidence type="ECO:0000259" key="4">
    <source>
        <dbReference type="Pfam" id="PF13088"/>
    </source>
</evidence>
<keyword evidence="5" id="KW-0326">Glycosidase</keyword>